<accession>A0AAD3XVX0</accession>
<evidence type="ECO:0000313" key="1">
    <source>
        <dbReference type="EMBL" id="GMH19557.1"/>
    </source>
</evidence>
<reference evidence="1" key="1">
    <citation type="submission" date="2023-05" db="EMBL/GenBank/DDBJ databases">
        <title>Nepenthes gracilis genome sequencing.</title>
        <authorList>
            <person name="Fukushima K."/>
        </authorList>
    </citation>
    <scope>NUCLEOTIDE SEQUENCE</scope>
    <source>
        <strain evidence="1">SING2019-196</strain>
    </source>
</reference>
<dbReference type="Proteomes" id="UP001279734">
    <property type="component" value="Unassembled WGS sequence"/>
</dbReference>
<comment type="caution">
    <text evidence="1">The sequence shown here is derived from an EMBL/GenBank/DDBJ whole genome shotgun (WGS) entry which is preliminary data.</text>
</comment>
<evidence type="ECO:0000313" key="2">
    <source>
        <dbReference type="Proteomes" id="UP001279734"/>
    </source>
</evidence>
<proteinExistence type="predicted"/>
<protein>
    <submittedName>
        <fullName evidence="1">Uncharacterized protein</fullName>
    </submittedName>
</protein>
<dbReference type="EMBL" id="BSYO01000020">
    <property type="protein sequence ID" value="GMH19557.1"/>
    <property type="molecule type" value="Genomic_DNA"/>
</dbReference>
<sequence length="69" mass="7459">MAMKLDVGDTAKLGKERVVIFSWAGKKLQERSGKQNTGEVPGKVTHFALRCFPERGIGNLTSSPVSKGL</sequence>
<keyword evidence="2" id="KW-1185">Reference proteome</keyword>
<name>A0AAD3XVX0_NEPGR</name>
<organism evidence="1 2">
    <name type="scientific">Nepenthes gracilis</name>
    <name type="common">Slender pitcher plant</name>
    <dbReference type="NCBI Taxonomy" id="150966"/>
    <lineage>
        <taxon>Eukaryota</taxon>
        <taxon>Viridiplantae</taxon>
        <taxon>Streptophyta</taxon>
        <taxon>Embryophyta</taxon>
        <taxon>Tracheophyta</taxon>
        <taxon>Spermatophyta</taxon>
        <taxon>Magnoliopsida</taxon>
        <taxon>eudicotyledons</taxon>
        <taxon>Gunneridae</taxon>
        <taxon>Pentapetalae</taxon>
        <taxon>Caryophyllales</taxon>
        <taxon>Nepenthaceae</taxon>
        <taxon>Nepenthes</taxon>
    </lineage>
</organism>
<dbReference type="AlphaFoldDB" id="A0AAD3XVX0"/>
<gene>
    <name evidence="1" type="ORF">Nepgr_021398</name>
</gene>